<reference evidence="4 5" key="1">
    <citation type="journal article" date="2015" name="BMC Genomics">
        <title>Genome mining reveals unlocked bioactive potential of marine Gram-negative bacteria.</title>
        <authorList>
            <person name="Machado H."/>
            <person name="Sonnenschein E.C."/>
            <person name="Melchiorsen J."/>
            <person name="Gram L."/>
        </authorList>
    </citation>
    <scope>NUCLEOTIDE SEQUENCE [LARGE SCALE GENOMIC DNA]</scope>
    <source>
        <strain evidence="4 5">S2471</strain>
    </source>
</reference>
<keyword evidence="5" id="KW-1185">Reference proteome</keyword>
<keyword evidence="2" id="KW-0288">FMN</keyword>
<accession>A0A0F4QUP0</accession>
<dbReference type="PANTHER" id="PTHR30543:SF21">
    <property type="entry name" value="NAD(P)H-DEPENDENT FMN REDUCTASE LOT6"/>
    <property type="match status" value="1"/>
</dbReference>
<sequence length="174" mass="18835">MKVLVFAASNSRQSINQQLASYAASLIPNAEVEVLDLNDYEMPIYSIERETQSGIPDQAQRFFAKIGAADAIVVSFAEHNGSYSAAYKNLFDWTSRIDKQVYQNTPMLMMATSPGPGGAQSVLASAVGSAPFFAADVKASLSVPSFFDNFDSEAGELTNTELKQQLEAALQLLH</sequence>
<organism evidence="4 5">
    <name type="scientific">Pseudoalteromonas rubra</name>
    <dbReference type="NCBI Taxonomy" id="43658"/>
    <lineage>
        <taxon>Bacteria</taxon>
        <taxon>Pseudomonadati</taxon>
        <taxon>Pseudomonadota</taxon>
        <taxon>Gammaproteobacteria</taxon>
        <taxon>Alteromonadales</taxon>
        <taxon>Pseudoalteromonadaceae</taxon>
        <taxon>Pseudoalteromonas</taxon>
    </lineage>
</organism>
<dbReference type="EMBL" id="JXYA01000010">
    <property type="protein sequence ID" value="KJZ11421.1"/>
    <property type="molecule type" value="Genomic_DNA"/>
</dbReference>
<dbReference type="GO" id="GO:0010181">
    <property type="term" value="F:FMN binding"/>
    <property type="evidence" value="ECO:0007669"/>
    <property type="project" value="TreeGrafter"/>
</dbReference>
<evidence type="ECO:0000259" key="3">
    <source>
        <dbReference type="Pfam" id="PF03358"/>
    </source>
</evidence>
<dbReference type="PATRIC" id="fig|43658.5.peg.1245"/>
<proteinExistence type="predicted"/>
<feature type="domain" description="NADPH-dependent FMN reductase-like" evidence="3">
    <location>
        <begin position="1"/>
        <end position="128"/>
    </location>
</feature>
<dbReference type="RefSeq" id="WP_046004045.1">
    <property type="nucleotide sequence ID" value="NZ_JXYA01000010.1"/>
</dbReference>
<evidence type="ECO:0000313" key="4">
    <source>
        <dbReference type="EMBL" id="KJZ11421.1"/>
    </source>
</evidence>
<dbReference type="Gene3D" id="3.40.50.360">
    <property type="match status" value="1"/>
</dbReference>
<dbReference type="Proteomes" id="UP000033452">
    <property type="component" value="Unassembled WGS sequence"/>
</dbReference>
<evidence type="ECO:0000256" key="2">
    <source>
        <dbReference type="ARBA" id="ARBA00022643"/>
    </source>
</evidence>
<comment type="caution">
    <text evidence="4">The sequence shown here is derived from an EMBL/GenBank/DDBJ whole genome shotgun (WGS) entry which is preliminary data.</text>
</comment>
<keyword evidence="2" id="KW-0285">Flavoprotein</keyword>
<dbReference type="GO" id="GO:0016491">
    <property type="term" value="F:oxidoreductase activity"/>
    <property type="evidence" value="ECO:0007669"/>
    <property type="project" value="InterPro"/>
</dbReference>
<dbReference type="InterPro" id="IPR029039">
    <property type="entry name" value="Flavoprotein-like_sf"/>
</dbReference>
<protein>
    <submittedName>
        <fullName evidence="4">NADPH-dependent FMN reductase</fullName>
    </submittedName>
</protein>
<dbReference type="SUPFAM" id="SSF52218">
    <property type="entry name" value="Flavoproteins"/>
    <property type="match status" value="1"/>
</dbReference>
<dbReference type="InterPro" id="IPR050712">
    <property type="entry name" value="NAD(P)H-dep_reductase"/>
</dbReference>
<comment type="cofactor">
    <cofactor evidence="1">
        <name>FMN</name>
        <dbReference type="ChEBI" id="CHEBI:58210"/>
    </cofactor>
</comment>
<dbReference type="PANTHER" id="PTHR30543">
    <property type="entry name" value="CHROMATE REDUCTASE"/>
    <property type="match status" value="1"/>
</dbReference>
<dbReference type="InterPro" id="IPR005025">
    <property type="entry name" value="FMN_Rdtase-like_dom"/>
</dbReference>
<evidence type="ECO:0000256" key="1">
    <source>
        <dbReference type="ARBA" id="ARBA00001917"/>
    </source>
</evidence>
<dbReference type="Pfam" id="PF03358">
    <property type="entry name" value="FMN_red"/>
    <property type="match status" value="1"/>
</dbReference>
<name>A0A0F4QUP0_9GAMM</name>
<dbReference type="AlphaFoldDB" id="A0A0F4QUP0"/>
<dbReference type="GO" id="GO:0005829">
    <property type="term" value="C:cytosol"/>
    <property type="evidence" value="ECO:0007669"/>
    <property type="project" value="TreeGrafter"/>
</dbReference>
<evidence type="ECO:0000313" key="5">
    <source>
        <dbReference type="Proteomes" id="UP000033452"/>
    </source>
</evidence>
<gene>
    <name evidence="4" type="ORF">TW77_05960</name>
</gene>
<dbReference type="OrthoDB" id="5767802at2"/>